<dbReference type="Pfam" id="PF12833">
    <property type="entry name" value="HTH_18"/>
    <property type="match status" value="1"/>
</dbReference>
<keyword evidence="3" id="KW-0804">Transcription</keyword>
<feature type="domain" description="HTH araC/xylS-type" evidence="4">
    <location>
        <begin position="209"/>
        <end position="307"/>
    </location>
</feature>
<dbReference type="AlphaFoldDB" id="A0A501QIH5"/>
<accession>A0A501QIH5</accession>
<organism evidence="5 6">
    <name type="scientific">Flavobacterium microcysteis</name>
    <dbReference type="NCBI Taxonomy" id="2596891"/>
    <lineage>
        <taxon>Bacteria</taxon>
        <taxon>Pseudomonadati</taxon>
        <taxon>Bacteroidota</taxon>
        <taxon>Flavobacteriia</taxon>
        <taxon>Flavobacteriales</taxon>
        <taxon>Flavobacteriaceae</taxon>
        <taxon>Flavobacterium</taxon>
    </lineage>
</organism>
<dbReference type="OrthoDB" id="632644at2"/>
<name>A0A501QIH5_9FLAO</name>
<evidence type="ECO:0000313" key="5">
    <source>
        <dbReference type="EMBL" id="TPD72248.1"/>
    </source>
</evidence>
<proteinExistence type="predicted"/>
<evidence type="ECO:0000256" key="3">
    <source>
        <dbReference type="ARBA" id="ARBA00023163"/>
    </source>
</evidence>
<dbReference type="GO" id="GO:0003700">
    <property type="term" value="F:DNA-binding transcription factor activity"/>
    <property type="evidence" value="ECO:0007669"/>
    <property type="project" value="InterPro"/>
</dbReference>
<keyword evidence="2" id="KW-0238">DNA-binding</keyword>
<dbReference type="GO" id="GO:0043565">
    <property type="term" value="F:sequence-specific DNA binding"/>
    <property type="evidence" value="ECO:0007669"/>
    <property type="project" value="InterPro"/>
</dbReference>
<reference evidence="5 6" key="1">
    <citation type="submission" date="2019-06" db="EMBL/GenBank/DDBJ databases">
        <title>Flavobacterium sp. MaA-Y11 from geoumgang.</title>
        <authorList>
            <person name="Jeong S."/>
        </authorList>
    </citation>
    <scope>NUCLEOTIDE SEQUENCE [LARGE SCALE GENOMIC DNA]</scope>
    <source>
        <strain evidence="5 6">MaA-Y11</strain>
    </source>
</reference>
<dbReference type="InterPro" id="IPR020449">
    <property type="entry name" value="Tscrpt_reg_AraC-type_HTH"/>
</dbReference>
<protein>
    <submittedName>
        <fullName evidence="5">Helix-turn-helix domain-containing protein</fullName>
    </submittedName>
</protein>
<comment type="caution">
    <text evidence="5">The sequence shown here is derived from an EMBL/GenBank/DDBJ whole genome shotgun (WGS) entry which is preliminary data.</text>
</comment>
<dbReference type="PRINTS" id="PR00032">
    <property type="entry name" value="HTHARAC"/>
</dbReference>
<dbReference type="Proteomes" id="UP000319175">
    <property type="component" value="Unassembled WGS sequence"/>
</dbReference>
<dbReference type="RefSeq" id="WP_139998499.1">
    <property type="nucleotide sequence ID" value="NZ_VFJE01000049.1"/>
</dbReference>
<dbReference type="PANTHER" id="PTHR43280">
    <property type="entry name" value="ARAC-FAMILY TRANSCRIPTIONAL REGULATOR"/>
    <property type="match status" value="1"/>
</dbReference>
<dbReference type="PROSITE" id="PS01124">
    <property type="entry name" value="HTH_ARAC_FAMILY_2"/>
    <property type="match status" value="1"/>
</dbReference>
<gene>
    <name evidence="5" type="ORF">FJA49_02490</name>
</gene>
<evidence type="ECO:0000256" key="2">
    <source>
        <dbReference type="ARBA" id="ARBA00023125"/>
    </source>
</evidence>
<dbReference type="SMART" id="SM00342">
    <property type="entry name" value="HTH_ARAC"/>
    <property type="match status" value="1"/>
</dbReference>
<dbReference type="InterPro" id="IPR009057">
    <property type="entry name" value="Homeodomain-like_sf"/>
</dbReference>
<sequence length="311" mass="35540">MTNFTTLKTFDLEKTSIRKLSISDILEILGDVPQSEGLHVYMGKGAITTIPFPYPYRSDNFSVLLILSGTMKLQLDLISHTAYPNDLIIISPRTINHILEITGNLELIAVSFTSDFARQSNRNRNEIDAFEFFASKAIPKLTFTEEERQDFIFLARMLMQENIEKSHEPYNEEVLHHAFSLLMYIVASRYKKENSGLKPELSRQEELTLKFLKLLDINFKQQRSVQFYADLLCVTSGHLTKILKEVSGKTAGELIEEAILLEARILLSDPMLTIAQIADELQFSDQSSFGKSFKKNIGLTPSEYRRKNSSR</sequence>
<reference evidence="5 6" key="2">
    <citation type="submission" date="2019-06" db="EMBL/GenBank/DDBJ databases">
        <authorList>
            <person name="Seo Y."/>
        </authorList>
    </citation>
    <scope>NUCLEOTIDE SEQUENCE [LARGE SCALE GENOMIC DNA]</scope>
    <source>
        <strain evidence="5 6">MaA-Y11</strain>
    </source>
</reference>
<dbReference type="SUPFAM" id="SSF46689">
    <property type="entry name" value="Homeodomain-like"/>
    <property type="match status" value="1"/>
</dbReference>
<dbReference type="Gene3D" id="1.10.10.60">
    <property type="entry name" value="Homeodomain-like"/>
    <property type="match status" value="1"/>
</dbReference>
<keyword evidence="1" id="KW-0805">Transcription regulation</keyword>
<dbReference type="EMBL" id="VFJE01000049">
    <property type="protein sequence ID" value="TPD72248.1"/>
    <property type="molecule type" value="Genomic_DNA"/>
</dbReference>
<dbReference type="InterPro" id="IPR018060">
    <property type="entry name" value="HTH_AraC"/>
</dbReference>
<dbReference type="PANTHER" id="PTHR43280:SF32">
    <property type="entry name" value="TRANSCRIPTIONAL REGULATORY PROTEIN"/>
    <property type="match status" value="1"/>
</dbReference>
<keyword evidence="6" id="KW-1185">Reference proteome</keyword>
<evidence type="ECO:0000256" key="1">
    <source>
        <dbReference type="ARBA" id="ARBA00023015"/>
    </source>
</evidence>
<evidence type="ECO:0000313" key="6">
    <source>
        <dbReference type="Proteomes" id="UP000319175"/>
    </source>
</evidence>
<evidence type="ECO:0000259" key="4">
    <source>
        <dbReference type="PROSITE" id="PS01124"/>
    </source>
</evidence>